<dbReference type="InterPro" id="IPR049142">
    <property type="entry name" value="MS_channel_1st"/>
</dbReference>
<dbReference type="PANTHER" id="PTHR30347">
    <property type="entry name" value="POTASSIUM CHANNEL RELATED"/>
    <property type="match status" value="1"/>
</dbReference>
<dbReference type="Pfam" id="PF12794">
    <property type="entry name" value="MscS_TM"/>
    <property type="match status" value="1"/>
</dbReference>
<dbReference type="SUPFAM" id="SSF50182">
    <property type="entry name" value="Sm-like ribonucleoproteins"/>
    <property type="match status" value="1"/>
</dbReference>
<proteinExistence type="inferred from homology"/>
<dbReference type="SUPFAM" id="SSF82689">
    <property type="entry name" value="Mechanosensitive channel protein MscS (YggB), C-terminal domain"/>
    <property type="match status" value="1"/>
</dbReference>
<dbReference type="GO" id="GO:0009992">
    <property type="term" value="P:intracellular water homeostasis"/>
    <property type="evidence" value="ECO:0007669"/>
    <property type="project" value="TreeGrafter"/>
</dbReference>
<comment type="similarity">
    <text evidence="2">Belongs to the MscS (TC 1.A.23) family.</text>
</comment>
<dbReference type="NCBIfam" id="NF008438">
    <property type="entry name" value="PRK11281.1"/>
    <property type="match status" value="1"/>
</dbReference>
<dbReference type="EMBL" id="CP016176">
    <property type="protein sequence ID" value="AOM41129.1"/>
    <property type="molecule type" value="Genomic_DNA"/>
</dbReference>
<name>A0A2G0Q8U7_XENHO</name>
<keyword evidence="5" id="KW-0732">Signal</keyword>
<dbReference type="SUPFAM" id="SSF82861">
    <property type="entry name" value="Mechanosensitive channel protein MscS (YggB), transmembrane region"/>
    <property type="match status" value="1"/>
</dbReference>
<dbReference type="Gene3D" id="1.10.287.1260">
    <property type="match status" value="1"/>
</dbReference>
<dbReference type="FunFam" id="3.30.70.100:FF:000015">
    <property type="entry name" value="Potassium efflux system KefA"/>
    <property type="match status" value="1"/>
</dbReference>
<evidence type="ECO:0000256" key="2">
    <source>
        <dbReference type="ARBA" id="ARBA00008017"/>
    </source>
</evidence>
<dbReference type="InterPro" id="IPR052702">
    <property type="entry name" value="MscS-like_channel"/>
</dbReference>
<feature type="coiled-coil region" evidence="8">
    <location>
        <begin position="121"/>
        <end position="185"/>
    </location>
</feature>
<dbReference type="InterPro" id="IPR010920">
    <property type="entry name" value="LSM_dom_sf"/>
</dbReference>
<keyword evidence="8" id="KW-0175">Coiled coil</keyword>
<feature type="transmembrane region" description="Helical" evidence="10">
    <location>
        <begin position="874"/>
        <end position="895"/>
    </location>
</feature>
<dbReference type="STRING" id="351679.A9255_11395"/>
<evidence type="ECO:0000313" key="16">
    <source>
        <dbReference type="EMBL" id="AOM41129.1"/>
    </source>
</evidence>
<feature type="domain" description="Mechanosensitive ion channel transmembrane helices 2/3" evidence="15">
    <location>
        <begin position="915"/>
        <end position="956"/>
    </location>
</feature>
<reference evidence="17 19" key="2">
    <citation type="journal article" date="2017" name="Nat. Microbiol.">
        <title>Natural product diversity associated with the nematode symbionts Photorhabdus and Xenorhabdus.</title>
        <authorList>
            <person name="Tobias N.J."/>
            <person name="Wolff H."/>
            <person name="Djahanschiri B."/>
            <person name="Grundmann F."/>
            <person name="Kronenwerth M."/>
            <person name="Shi Y.M."/>
            <person name="Simonyi S."/>
            <person name="Grun P."/>
            <person name="Shapiro-Ilan D."/>
            <person name="Pidot S.J."/>
            <person name="Stinear T.P."/>
            <person name="Ebersberger I."/>
            <person name="Bode H.B."/>
        </authorList>
    </citation>
    <scope>NUCLEOTIDE SEQUENCE [LARGE SCALE GENOMIC DNA]</scope>
    <source>
        <strain evidence="17 19">DSM 17903</strain>
    </source>
</reference>
<evidence type="ECO:0000256" key="8">
    <source>
        <dbReference type="SAM" id="Coils"/>
    </source>
</evidence>
<dbReference type="Pfam" id="PF21082">
    <property type="entry name" value="MS_channel_3rd"/>
    <property type="match status" value="1"/>
</dbReference>
<dbReference type="FunFam" id="2.30.30.60:FF:000001">
    <property type="entry name" value="MscS Mechanosensitive ion channel"/>
    <property type="match status" value="1"/>
</dbReference>
<evidence type="ECO:0000256" key="9">
    <source>
        <dbReference type="SAM" id="MobiDB-lite"/>
    </source>
</evidence>
<keyword evidence="6 10" id="KW-1133">Transmembrane helix</keyword>
<dbReference type="Proteomes" id="UP000225433">
    <property type="component" value="Unassembled WGS sequence"/>
</dbReference>
<dbReference type="Pfam" id="PF00924">
    <property type="entry name" value="MS_channel_2nd"/>
    <property type="match status" value="1"/>
</dbReference>
<keyword evidence="3" id="KW-1003">Cell membrane</keyword>
<evidence type="ECO:0000256" key="5">
    <source>
        <dbReference type="ARBA" id="ARBA00022729"/>
    </source>
</evidence>
<feature type="domain" description="Mechanosensitive ion channel MscS porin" evidence="13">
    <location>
        <begin position="69"/>
        <end position="310"/>
    </location>
</feature>
<sequence length="1157" mass="132796">MVSVNRYLSALLNKGELCNTLPDIVFLRNIVFFRLVLMVSLFFLLSFFYSPANAAFNSDIPTRTDIQNQLKLLTERKEHTVDEKVSMADLEKALSFFDKIDQVKLDSDLLKKNLLDAPQKSRQVMMDLENLKNNAEQDENEYKKTLEALSLKQLESKLNSTLNSLQRAQENLASYNSQLIGLQTQPERAQNVLFRNVQRLQHIRNQLNNSLTEQSESSYTQMELLLVEQFFLMQQNEFQRASLQANTQLQALLQQQRDYTAFKIDQLERYVQFIQNVVSGKRLILSEETVKEAQTQEGKNSHIQDNSLVQDEIEDNRELSERLVSATRDNNQLVQKNIQVKNYLDRAIQSERNLKEQVKVLRGSLLLSRILFQEQLKVPQDVLTKDLPTKIADLRLEQFEINQERDQSCQGNSYTNNLLKDNHDKLKNESAEVVGEIHNAINQILDVRCELLDQLNNQLGNQITHAINLQMDQQQLLDVTKSLEQTLVQQIFWVNSNKPMNLAWLKSLPDLIQGELSHLDIHLTLSGFVTGLKNSVHFVIPLLLIGLFLRWQTKGINVQLQKISDEVGQFRRDGQLHTPMALILTLIKTLPLAFIVLAIGYWYSKSGDDLGDLIWRFSCQLALFWIMYSYCYQILAIDGIGEHHFSLDREVCTLFRKNLVRLSIALLPILFWITLGVKHPLRLSDDVIGQCAVLVCLFFVFFFIFPFCRQVWREKSSHMIRTIVVTTLTFAPLILIVLMVSGYFYTTLRLAERWLYSLYLLFFWHICYQACLRGLGIAARRIAYRRAIARRQSLTKEGAEGEVVEEPPMALDRINQQSLRLTTMVLFLIFFGAFYWIWSDLVTVFSYLDGINLWQYSTTTELGNVLKYVTLKDLALSIAMLVISWVMMRNLPGLLEVLVLSRLQLQQGSSYAIKTMLTYLIIGVGGITALGTLGVSWNKLQWLAAALSVGLGFGLQEIFANFVSGLIILFERPVRIGDTVTIGTYSGSVSKIRIRATTITDFDRKEVIIPNRAFVTERLINWTLSDTTTRIIIKVGVAYGSDLDKVKEVLLKAANDNSRVMSEPGPQVYFMSFGASTLDHELRLYVRELGDRSRTVDEVNRSIDQLCRENDINIAFNQLEVYLHNRQDSLQEVQKPLNVANQPPDGKSFPDEKSFLP</sequence>
<comment type="subcellular location">
    <subcellularLocation>
        <location evidence="1">Cell membrane</location>
        <topology evidence="1">Multi-pass membrane protein</topology>
    </subcellularLocation>
</comment>
<feature type="domain" description="Mechanosensitive ion channel MscS C-terminal" evidence="14">
    <location>
        <begin position="1033"/>
        <end position="1114"/>
    </location>
</feature>
<feature type="domain" description="Mechanosensitive ion channel MscS" evidence="11">
    <location>
        <begin position="958"/>
        <end position="1023"/>
    </location>
</feature>
<feature type="coiled-coil region" evidence="8">
    <location>
        <begin position="309"/>
        <end position="336"/>
    </location>
</feature>
<feature type="transmembrane region" description="Helical" evidence="10">
    <location>
        <begin position="916"/>
        <end position="937"/>
    </location>
</feature>
<evidence type="ECO:0000256" key="6">
    <source>
        <dbReference type="ARBA" id="ARBA00022989"/>
    </source>
</evidence>
<dbReference type="Pfam" id="PF21088">
    <property type="entry name" value="MS_channel_1st"/>
    <property type="match status" value="1"/>
</dbReference>
<dbReference type="Gene3D" id="2.30.30.60">
    <property type="match status" value="1"/>
</dbReference>
<dbReference type="InterPro" id="IPR023408">
    <property type="entry name" value="MscS_beta-dom_sf"/>
</dbReference>
<dbReference type="Pfam" id="PF12795">
    <property type="entry name" value="MscS_porin"/>
    <property type="match status" value="1"/>
</dbReference>
<protein>
    <submittedName>
        <fullName evidence="17">Miniconductance mechanosensitive channel MscM</fullName>
    </submittedName>
</protein>
<feature type="transmembrane region" description="Helical" evidence="10">
    <location>
        <begin position="943"/>
        <end position="970"/>
    </location>
</feature>
<evidence type="ECO:0000259" key="11">
    <source>
        <dbReference type="Pfam" id="PF00924"/>
    </source>
</evidence>
<accession>A0A2G0Q8U7</accession>
<organism evidence="17 19">
    <name type="scientific">Xenorhabdus hominickii</name>
    <dbReference type="NCBI Taxonomy" id="351679"/>
    <lineage>
        <taxon>Bacteria</taxon>
        <taxon>Pseudomonadati</taxon>
        <taxon>Pseudomonadota</taxon>
        <taxon>Gammaproteobacteria</taxon>
        <taxon>Enterobacterales</taxon>
        <taxon>Morganellaceae</taxon>
        <taxon>Xenorhabdus</taxon>
    </lineage>
</organism>
<dbReference type="FunFam" id="1.10.287.1260:FF:000002">
    <property type="entry name" value="Potassium efflux system KefA"/>
    <property type="match status" value="1"/>
</dbReference>
<evidence type="ECO:0000259" key="13">
    <source>
        <dbReference type="Pfam" id="PF12795"/>
    </source>
</evidence>
<evidence type="ECO:0000259" key="15">
    <source>
        <dbReference type="Pfam" id="PF21088"/>
    </source>
</evidence>
<dbReference type="InterPro" id="IPR049278">
    <property type="entry name" value="MS_channel_C"/>
</dbReference>
<dbReference type="InterPro" id="IPR006685">
    <property type="entry name" value="MscS_channel_2nd"/>
</dbReference>
<dbReference type="InterPro" id="IPR011066">
    <property type="entry name" value="MscS_channel_C_sf"/>
</dbReference>
<evidence type="ECO:0000256" key="3">
    <source>
        <dbReference type="ARBA" id="ARBA00022475"/>
    </source>
</evidence>
<keyword evidence="18" id="KW-1185">Reference proteome</keyword>
<dbReference type="InterPro" id="IPR011014">
    <property type="entry name" value="MscS_channel_TM-2"/>
</dbReference>
<feature type="transmembrane region" description="Helical" evidence="10">
    <location>
        <begin position="756"/>
        <end position="776"/>
    </location>
</feature>
<dbReference type="GO" id="GO:0008381">
    <property type="term" value="F:mechanosensitive monoatomic ion channel activity"/>
    <property type="evidence" value="ECO:0007669"/>
    <property type="project" value="UniProtKB-ARBA"/>
</dbReference>
<dbReference type="AlphaFoldDB" id="A0A2G0Q8U7"/>
<dbReference type="Proteomes" id="UP000094600">
    <property type="component" value="Chromosome"/>
</dbReference>
<dbReference type="InterPro" id="IPR006686">
    <property type="entry name" value="MscS_channel_CS"/>
</dbReference>
<evidence type="ECO:0000256" key="4">
    <source>
        <dbReference type="ARBA" id="ARBA00022692"/>
    </source>
</evidence>
<evidence type="ECO:0000313" key="19">
    <source>
        <dbReference type="Proteomes" id="UP000225433"/>
    </source>
</evidence>
<keyword evidence="4 10" id="KW-0812">Transmembrane</keyword>
<feature type="region of interest" description="Disordered" evidence="9">
    <location>
        <begin position="1137"/>
        <end position="1157"/>
    </location>
</feature>
<keyword evidence="7 10" id="KW-0472">Membrane</keyword>
<feature type="transmembrane region" description="Helical" evidence="10">
    <location>
        <begin position="581"/>
        <end position="603"/>
    </location>
</feature>
<feature type="transmembrane region" description="Helical" evidence="10">
    <location>
        <begin position="535"/>
        <end position="552"/>
    </location>
</feature>
<dbReference type="OrthoDB" id="9799209at2"/>
<feature type="compositionally biased region" description="Basic and acidic residues" evidence="9">
    <location>
        <begin position="1148"/>
        <end position="1157"/>
    </location>
</feature>
<evidence type="ECO:0000313" key="17">
    <source>
        <dbReference type="EMBL" id="PHM55631.1"/>
    </source>
</evidence>
<dbReference type="KEGG" id="xho:A9255_11395"/>
<evidence type="ECO:0000259" key="12">
    <source>
        <dbReference type="Pfam" id="PF12794"/>
    </source>
</evidence>
<dbReference type="InterPro" id="IPR024393">
    <property type="entry name" value="MscS_porin"/>
</dbReference>
<dbReference type="InterPro" id="IPR025692">
    <property type="entry name" value="MscS_IM_dom1"/>
</dbReference>
<evidence type="ECO:0000256" key="10">
    <source>
        <dbReference type="SAM" id="Phobius"/>
    </source>
</evidence>
<dbReference type="PANTHER" id="PTHR30347:SF1">
    <property type="entry name" value="MECHANOSENSITIVE CHANNEL MSCK"/>
    <property type="match status" value="1"/>
</dbReference>
<dbReference type="PROSITE" id="PS01246">
    <property type="entry name" value="UPF0003"/>
    <property type="match status" value="1"/>
</dbReference>
<feature type="transmembrane region" description="Helical" evidence="10">
    <location>
        <begin position="615"/>
        <end position="637"/>
    </location>
</feature>
<feature type="transmembrane region" description="Helical" evidence="10">
    <location>
        <begin position="31"/>
        <end position="49"/>
    </location>
</feature>
<evidence type="ECO:0000256" key="1">
    <source>
        <dbReference type="ARBA" id="ARBA00004651"/>
    </source>
</evidence>
<dbReference type="EMBL" id="NJAI01000003">
    <property type="protein sequence ID" value="PHM55631.1"/>
    <property type="molecule type" value="Genomic_DNA"/>
</dbReference>
<evidence type="ECO:0000256" key="7">
    <source>
        <dbReference type="ARBA" id="ARBA00023136"/>
    </source>
</evidence>
<gene>
    <name evidence="16" type="ORF">A9255_11395</name>
    <name evidence="17" type="ORF">Xhom_02379</name>
</gene>
<dbReference type="Gene3D" id="3.30.70.100">
    <property type="match status" value="1"/>
</dbReference>
<reference evidence="16 18" key="1">
    <citation type="submission" date="2016-06" db="EMBL/GenBank/DDBJ databases">
        <title>Bacterial characters and pathogenicity of Xenorhabdus hominickii from an entomopathogenic nematode, Steinernema monticolum.</title>
        <authorList>
            <person name="Park Y."/>
            <person name="Kim Y."/>
        </authorList>
    </citation>
    <scope>NUCLEOTIDE SEQUENCE [LARGE SCALE GENOMIC DNA]</scope>
    <source>
        <strain evidence="16 18">ANU1</strain>
    </source>
</reference>
<evidence type="ECO:0000313" key="18">
    <source>
        <dbReference type="Proteomes" id="UP000094600"/>
    </source>
</evidence>
<feature type="transmembrane region" description="Helical" evidence="10">
    <location>
        <begin position="720"/>
        <end position="744"/>
    </location>
</feature>
<feature type="transmembrane region" description="Helical" evidence="10">
    <location>
        <begin position="687"/>
        <end position="708"/>
    </location>
</feature>
<feature type="transmembrane region" description="Helical" evidence="10">
    <location>
        <begin position="819"/>
        <end position="838"/>
    </location>
</feature>
<dbReference type="GO" id="GO:0005886">
    <property type="term" value="C:plasma membrane"/>
    <property type="evidence" value="ECO:0007669"/>
    <property type="project" value="UniProtKB-SubCell"/>
</dbReference>
<feature type="transmembrane region" description="Helical" evidence="10">
    <location>
        <begin position="658"/>
        <end position="675"/>
    </location>
</feature>
<evidence type="ECO:0000259" key="14">
    <source>
        <dbReference type="Pfam" id="PF21082"/>
    </source>
</evidence>
<feature type="domain" description="Mechanosensitive ion channel inner membrane" evidence="12">
    <location>
        <begin position="538"/>
        <end position="854"/>
    </location>
</feature>